<dbReference type="CDD" id="cd17753">
    <property type="entry name" value="MCM2"/>
    <property type="match status" value="1"/>
</dbReference>
<dbReference type="Pfam" id="PF12619">
    <property type="entry name" value="MCM2_N"/>
    <property type="match status" value="1"/>
</dbReference>
<dbReference type="Pfam" id="PF17207">
    <property type="entry name" value="MCM_OB"/>
    <property type="match status" value="1"/>
</dbReference>
<dbReference type="GO" id="GO:0003697">
    <property type="term" value="F:single-stranded DNA binding"/>
    <property type="evidence" value="ECO:0007669"/>
    <property type="project" value="TreeGrafter"/>
</dbReference>
<keyword evidence="22" id="KW-1185">Reference proteome</keyword>
<accession>A0A066VBA1</accession>
<evidence type="ECO:0000256" key="12">
    <source>
        <dbReference type="ARBA" id="ARBA00022840"/>
    </source>
</evidence>
<evidence type="ECO:0000256" key="13">
    <source>
        <dbReference type="ARBA" id="ARBA00023125"/>
    </source>
</evidence>
<dbReference type="PANTHER" id="PTHR11630:SF44">
    <property type="entry name" value="DNA REPLICATION LICENSING FACTOR MCM2"/>
    <property type="match status" value="1"/>
</dbReference>
<dbReference type="GO" id="GO:0043596">
    <property type="term" value="C:nuclear replication fork"/>
    <property type="evidence" value="ECO:0007669"/>
    <property type="project" value="UniProtKB-ARBA"/>
</dbReference>
<organism evidence="21 22">
    <name type="scientific">Tilletiaria anomala (strain ATCC 24038 / CBS 436.72 / UBC 951)</name>
    <dbReference type="NCBI Taxonomy" id="1037660"/>
    <lineage>
        <taxon>Eukaryota</taxon>
        <taxon>Fungi</taxon>
        <taxon>Dikarya</taxon>
        <taxon>Basidiomycota</taxon>
        <taxon>Ustilaginomycotina</taxon>
        <taxon>Exobasidiomycetes</taxon>
        <taxon>Georgefischeriales</taxon>
        <taxon>Tilletiariaceae</taxon>
        <taxon>Tilletiaria</taxon>
    </lineage>
</organism>
<dbReference type="OrthoDB" id="844at2759"/>
<keyword evidence="13" id="KW-0238">DNA-binding</keyword>
<keyword evidence="10" id="KW-0347">Helicase</keyword>
<dbReference type="GO" id="GO:0000727">
    <property type="term" value="P:double-strand break repair via break-induced replication"/>
    <property type="evidence" value="ECO:0007669"/>
    <property type="project" value="TreeGrafter"/>
</dbReference>
<comment type="similarity">
    <text evidence="2">Belongs to the MCM family.</text>
</comment>
<dbReference type="Gene3D" id="2.20.28.10">
    <property type="match status" value="1"/>
</dbReference>
<keyword evidence="8" id="KW-0863">Zinc-finger</keyword>
<dbReference type="PRINTS" id="PR01657">
    <property type="entry name" value="MCMFAMILY"/>
</dbReference>
<evidence type="ECO:0000256" key="11">
    <source>
        <dbReference type="ARBA" id="ARBA00022833"/>
    </source>
</evidence>
<evidence type="ECO:0000256" key="8">
    <source>
        <dbReference type="ARBA" id="ARBA00022771"/>
    </source>
</evidence>
<dbReference type="PROSITE" id="PS00847">
    <property type="entry name" value="MCM_1"/>
    <property type="match status" value="1"/>
</dbReference>
<evidence type="ECO:0000256" key="9">
    <source>
        <dbReference type="ARBA" id="ARBA00022801"/>
    </source>
</evidence>
<feature type="region of interest" description="Disordered" evidence="19">
    <location>
        <begin position="1"/>
        <end position="140"/>
    </location>
</feature>
<dbReference type="Pfam" id="PF00493">
    <property type="entry name" value="MCM"/>
    <property type="match status" value="1"/>
</dbReference>
<keyword evidence="11" id="KW-0862">Zinc</keyword>
<dbReference type="InterPro" id="IPR018525">
    <property type="entry name" value="MCM_CS"/>
</dbReference>
<evidence type="ECO:0000256" key="10">
    <source>
        <dbReference type="ARBA" id="ARBA00022806"/>
    </source>
</evidence>
<dbReference type="InterPro" id="IPR059098">
    <property type="entry name" value="WHD_MCM2"/>
</dbReference>
<evidence type="ECO:0000256" key="2">
    <source>
        <dbReference type="ARBA" id="ARBA00008010"/>
    </source>
</evidence>
<dbReference type="GO" id="GO:0006279">
    <property type="term" value="P:premeiotic DNA replication"/>
    <property type="evidence" value="ECO:0007669"/>
    <property type="project" value="UniProtKB-ARBA"/>
</dbReference>
<sequence length="993" mass="110497">MSSSSPPHGPGASRKRQRSPSHREHLGAASTAGPFDASSPGGITLTGAGAGLAHTPGSNMRSSPPPSSLPPSSPPNAFSDFDDASGLDDDGDDDDGPARRRDTRVVDDENEARIFGDNYHEDEDEDDEGEDLFGENMHEDYNLNDGLDNYDAVDIDDQSVASMDINTRRLAELKMSRRDRQERATRGAAARSRAPAFLQSDEEEEDDDGGILRRRRRRHYDEAIEDDAAPDELPLDQLADIKTDSIASWIATENVRRTIVREFRAFLVTYVDAEGVSVYGQRIKTLGEINSESLEVSFLHLVDSKAILAFFLANSPASILPIFDEVAFDVVQLYYPSYNRIHPEIHVRIADLPSSSTLRDLRQGHLNSLVRVSGVVTRRSGVFPQLKYVKFDCLNCGEILGPFFQDANQEVKVSFCSNCEKRGPFRVNAEQTVYRNYQKMTLQESPGSVPPGRLPRHREVVLLWDLIDSAKPGEEIEVTGVYRNNFDAKLNSKNGFPVFATILEANHIAKKDDAFAAFRLTEEDESAIRALSRDDRIGKRIIKSIAPSIYGHEDIKTAIALSLFGGVPKDVGGKHRIRGDINILMLGDPGTAKSQFLKYVEKTASRAVFTTGQGASAVGLTASVRKDAVTREWTLEGGALVLADKGVCLIDEFDKMNDADRTSIHEAMEQQSISISKAGIVTTLQARCAIIAAANPVRGRYNPTIPFAQNVELTEPILSRFDVLCVVKDTVDPVKDEMLARFVVGSHLRSHPTFDEDVDEARVATSLDADIIPQELLKKYIMYARDQVRPKLHSLDQERLAGLYADLRRESLSTGSYPITVRHLESMIRMAEASAKMHLRDYVRSDDVDLAIRAAVESFVSAQKISIKKTLERGFRKYIHQARDHDELLSFMLGSIVKDRLRFETLGQQRRRRRQQQEQQGGGADAEEDDGTHLVSVPLAELEGRAKELDIFDIRPFLASRLFAANGYAFDSNARTISKRFGHSHGQRREELL</sequence>
<dbReference type="GO" id="GO:0016887">
    <property type="term" value="F:ATP hydrolysis activity"/>
    <property type="evidence" value="ECO:0007669"/>
    <property type="project" value="RHEA"/>
</dbReference>
<evidence type="ECO:0000256" key="7">
    <source>
        <dbReference type="ARBA" id="ARBA00022741"/>
    </source>
</evidence>
<dbReference type="InParanoid" id="A0A066VBA1"/>
<dbReference type="SUPFAM" id="SSF50249">
    <property type="entry name" value="Nucleic acid-binding proteins"/>
    <property type="match status" value="1"/>
</dbReference>
<evidence type="ECO:0000256" key="14">
    <source>
        <dbReference type="ARBA" id="ARBA00023242"/>
    </source>
</evidence>
<feature type="compositionally biased region" description="Acidic residues" evidence="19">
    <location>
        <begin position="200"/>
        <end position="209"/>
    </location>
</feature>
<dbReference type="GO" id="GO:0017116">
    <property type="term" value="F:single-stranded DNA helicase activity"/>
    <property type="evidence" value="ECO:0007669"/>
    <property type="project" value="TreeGrafter"/>
</dbReference>
<dbReference type="PANTHER" id="PTHR11630">
    <property type="entry name" value="DNA REPLICATION LICENSING FACTOR MCM FAMILY MEMBER"/>
    <property type="match status" value="1"/>
</dbReference>
<gene>
    <name evidence="21" type="ORF">K437DRAFT_240621</name>
</gene>
<reference evidence="21 22" key="1">
    <citation type="submission" date="2014-05" db="EMBL/GenBank/DDBJ databases">
        <title>Draft genome sequence of a rare smut relative, Tilletiaria anomala UBC 951.</title>
        <authorList>
            <consortium name="DOE Joint Genome Institute"/>
            <person name="Toome M."/>
            <person name="Kuo A."/>
            <person name="Henrissat B."/>
            <person name="Lipzen A."/>
            <person name="Tritt A."/>
            <person name="Yoshinaga Y."/>
            <person name="Zane M."/>
            <person name="Barry K."/>
            <person name="Grigoriev I.V."/>
            <person name="Spatafora J.W."/>
            <person name="Aimea M.C."/>
        </authorList>
    </citation>
    <scope>NUCLEOTIDE SEQUENCE [LARGE SCALE GENOMIC DNA]</scope>
    <source>
        <strain evidence="21 22">UBC 951</strain>
    </source>
</reference>
<comment type="catalytic activity">
    <reaction evidence="16">
        <text>ATP + H2O = ADP + phosphate + H(+)</text>
        <dbReference type="Rhea" id="RHEA:13065"/>
        <dbReference type="ChEBI" id="CHEBI:15377"/>
        <dbReference type="ChEBI" id="CHEBI:15378"/>
        <dbReference type="ChEBI" id="CHEBI:30616"/>
        <dbReference type="ChEBI" id="CHEBI:43474"/>
        <dbReference type="ChEBI" id="CHEBI:456216"/>
        <dbReference type="EC" id="3.6.4.12"/>
    </reaction>
</comment>
<keyword evidence="14" id="KW-0539">Nucleus</keyword>
<dbReference type="SUPFAM" id="SSF52540">
    <property type="entry name" value="P-loop containing nucleoside triphosphate hydrolases"/>
    <property type="match status" value="1"/>
</dbReference>
<dbReference type="GO" id="GO:0043138">
    <property type="term" value="F:3'-5' DNA helicase activity"/>
    <property type="evidence" value="ECO:0007669"/>
    <property type="project" value="TreeGrafter"/>
</dbReference>
<evidence type="ECO:0000256" key="17">
    <source>
        <dbReference type="ARBA" id="ARBA00074927"/>
    </source>
</evidence>
<dbReference type="EMBL" id="JMSN01000136">
    <property type="protein sequence ID" value="KDN37583.1"/>
    <property type="molecule type" value="Genomic_DNA"/>
</dbReference>
<comment type="caution">
    <text evidence="21">The sequence shown here is derived from an EMBL/GenBank/DDBJ whole genome shotgun (WGS) entry which is preliminary data.</text>
</comment>
<dbReference type="RefSeq" id="XP_013240414.1">
    <property type="nucleotide sequence ID" value="XM_013384960.1"/>
</dbReference>
<dbReference type="InterPro" id="IPR041562">
    <property type="entry name" value="MCM_lid"/>
</dbReference>
<dbReference type="AlphaFoldDB" id="A0A066VBA1"/>
<evidence type="ECO:0000256" key="1">
    <source>
        <dbReference type="ARBA" id="ARBA00004123"/>
    </source>
</evidence>
<dbReference type="GO" id="GO:1902975">
    <property type="term" value="P:mitotic DNA replication initiation"/>
    <property type="evidence" value="ECO:0007669"/>
    <property type="project" value="TreeGrafter"/>
</dbReference>
<keyword evidence="6" id="KW-0479">Metal-binding</keyword>
<feature type="region of interest" description="Disordered" evidence="19">
    <location>
        <begin position="176"/>
        <end position="210"/>
    </location>
</feature>
<name>A0A066VBA1_TILAU</name>
<feature type="region of interest" description="Disordered" evidence="19">
    <location>
        <begin position="907"/>
        <end position="930"/>
    </location>
</feature>
<dbReference type="FunFam" id="3.40.50.300:FF:000138">
    <property type="entry name" value="DNA helicase"/>
    <property type="match status" value="1"/>
</dbReference>
<dbReference type="Proteomes" id="UP000027361">
    <property type="component" value="Unassembled WGS sequence"/>
</dbReference>
<evidence type="ECO:0000256" key="3">
    <source>
        <dbReference type="ARBA" id="ARBA00012551"/>
    </source>
</evidence>
<dbReference type="GO" id="GO:0008270">
    <property type="term" value="F:zinc ion binding"/>
    <property type="evidence" value="ECO:0007669"/>
    <property type="project" value="UniProtKB-KW"/>
</dbReference>
<dbReference type="SMART" id="SM00350">
    <property type="entry name" value="MCM"/>
    <property type="match status" value="1"/>
</dbReference>
<dbReference type="FunCoup" id="A0A066VBA1">
    <property type="interactions" value="525"/>
</dbReference>
<proteinExistence type="inferred from homology"/>
<keyword evidence="5" id="KW-0235">DNA replication</keyword>
<dbReference type="PROSITE" id="PS50051">
    <property type="entry name" value="MCM_2"/>
    <property type="match status" value="1"/>
</dbReference>
<keyword evidence="15" id="KW-0131">Cell cycle</keyword>
<evidence type="ECO:0000313" key="22">
    <source>
        <dbReference type="Proteomes" id="UP000027361"/>
    </source>
</evidence>
<dbReference type="GO" id="GO:0005524">
    <property type="term" value="F:ATP binding"/>
    <property type="evidence" value="ECO:0007669"/>
    <property type="project" value="UniProtKB-KW"/>
</dbReference>
<protein>
    <recommendedName>
        <fullName evidence="4">DNA replication licensing factor MCM2</fullName>
        <ecNumber evidence="3">3.6.4.12</ecNumber>
    </recommendedName>
    <alternativeName>
        <fullName evidence="17">DNA replication licensing factor mcm2</fullName>
    </alternativeName>
    <alternativeName>
        <fullName evidence="18">Minichromosome maintenance protein 2</fullName>
    </alternativeName>
</protein>
<feature type="compositionally biased region" description="Low complexity" evidence="19">
    <location>
        <begin position="40"/>
        <end position="57"/>
    </location>
</feature>
<feature type="compositionally biased region" description="Basic and acidic residues" evidence="19">
    <location>
        <begin position="176"/>
        <end position="185"/>
    </location>
</feature>
<feature type="compositionally biased region" description="Low complexity" evidence="19">
    <location>
        <begin position="186"/>
        <end position="196"/>
    </location>
</feature>
<feature type="compositionally biased region" description="Acidic residues" evidence="19">
    <location>
        <begin position="80"/>
        <end position="95"/>
    </location>
</feature>
<dbReference type="InterPro" id="IPR031327">
    <property type="entry name" value="MCM"/>
</dbReference>
<dbReference type="InterPro" id="IPR012340">
    <property type="entry name" value="NA-bd_OB-fold"/>
</dbReference>
<dbReference type="Pfam" id="PF23669">
    <property type="entry name" value="WHD_MCM2"/>
    <property type="match status" value="1"/>
</dbReference>
<dbReference type="InterPro" id="IPR008045">
    <property type="entry name" value="MCM2"/>
</dbReference>
<evidence type="ECO:0000256" key="15">
    <source>
        <dbReference type="ARBA" id="ARBA00023306"/>
    </source>
</evidence>
<dbReference type="GeneID" id="25263048"/>
<feature type="compositionally biased region" description="Basic and acidic residues" evidence="19">
    <location>
        <begin position="96"/>
        <end position="114"/>
    </location>
</feature>
<dbReference type="Pfam" id="PF17855">
    <property type="entry name" value="MCM_lid"/>
    <property type="match status" value="1"/>
</dbReference>
<evidence type="ECO:0000256" key="5">
    <source>
        <dbReference type="ARBA" id="ARBA00022705"/>
    </source>
</evidence>
<evidence type="ECO:0000259" key="20">
    <source>
        <dbReference type="PROSITE" id="PS50051"/>
    </source>
</evidence>
<dbReference type="FunFam" id="3.30.1640.10:FF:000003">
    <property type="entry name" value="DNA helicase"/>
    <property type="match status" value="1"/>
</dbReference>
<evidence type="ECO:0000256" key="6">
    <source>
        <dbReference type="ARBA" id="ARBA00022723"/>
    </source>
</evidence>
<dbReference type="InterPro" id="IPR027417">
    <property type="entry name" value="P-loop_NTPase"/>
</dbReference>
<dbReference type="Gene3D" id="3.30.1640.10">
    <property type="entry name" value="mini-chromosome maintenance (MCM) complex, chain A, domain 1"/>
    <property type="match status" value="1"/>
</dbReference>
<comment type="subcellular location">
    <subcellularLocation>
        <location evidence="1">Nucleus</location>
    </subcellularLocation>
</comment>
<evidence type="ECO:0000256" key="18">
    <source>
        <dbReference type="ARBA" id="ARBA00078186"/>
    </source>
</evidence>
<keyword evidence="12" id="KW-0067">ATP-binding</keyword>
<keyword evidence="7" id="KW-0547">Nucleotide-binding</keyword>
<dbReference type="Pfam" id="PF14551">
    <property type="entry name" value="MCM_N"/>
    <property type="match status" value="1"/>
</dbReference>
<keyword evidence="9" id="KW-0378">Hydrolase</keyword>
<dbReference type="PRINTS" id="PR01658">
    <property type="entry name" value="MCMPROTEIN2"/>
</dbReference>
<dbReference type="STRING" id="1037660.A0A066VBA1"/>
<dbReference type="FunFam" id="2.20.28.10:FF:000002">
    <property type="entry name" value="DNA helicase"/>
    <property type="match status" value="1"/>
</dbReference>
<dbReference type="HOGENOM" id="CLU_000995_0_0_1"/>
<dbReference type="InterPro" id="IPR001208">
    <property type="entry name" value="MCM_dom"/>
</dbReference>
<evidence type="ECO:0000256" key="19">
    <source>
        <dbReference type="SAM" id="MobiDB-lite"/>
    </source>
</evidence>
<dbReference type="Gene3D" id="2.40.50.140">
    <property type="entry name" value="Nucleic acid-binding proteins"/>
    <property type="match status" value="1"/>
</dbReference>
<dbReference type="GO" id="GO:0042555">
    <property type="term" value="C:MCM complex"/>
    <property type="evidence" value="ECO:0007669"/>
    <property type="project" value="InterPro"/>
</dbReference>
<evidence type="ECO:0000256" key="4">
    <source>
        <dbReference type="ARBA" id="ARBA00018925"/>
    </source>
</evidence>
<evidence type="ECO:0000313" key="21">
    <source>
        <dbReference type="EMBL" id="KDN37583.1"/>
    </source>
</evidence>
<dbReference type="InterPro" id="IPR027925">
    <property type="entry name" value="MCM_N"/>
</dbReference>
<dbReference type="GO" id="GO:0003682">
    <property type="term" value="F:chromatin binding"/>
    <property type="evidence" value="ECO:0007669"/>
    <property type="project" value="UniProtKB-ARBA"/>
</dbReference>
<dbReference type="GO" id="GO:0005656">
    <property type="term" value="C:nuclear pre-replicative complex"/>
    <property type="evidence" value="ECO:0007669"/>
    <property type="project" value="UniProtKB-ARBA"/>
</dbReference>
<feature type="domain" description="MCM C-terminal AAA(+) ATPase" evidence="20">
    <location>
        <begin position="537"/>
        <end position="743"/>
    </location>
</feature>
<dbReference type="Gene3D" id="3.40.50.300">
    <property type="entry name" value="P-loop containing nucleotide triphosphate hydrolases"/>
    <property type="match status" value="1"/>
</dbReference>
<dbReference type="OMA" id="TYERVTT"/>
<feature type="compositionally biased region" description="Low complexity" evidence="19">
    <location>
        <begin position="1"/>
        <end position="12"/>
    </location>
</feature>
<feature type="compositionally biased region" description="Pro residues" evidence="19">
    <location>
        <begin position="63"/>
        <end position="74"/>
    </location>
</feature>
<dbReference type="GO" id="GO:0031261">
    <property type="term" value="C:DNA replication preinitiation complex"/>
    <property type="evidence" value="ECO:0007669"/>
    <property type="project" value="UniProtKB-ARBA"/>
</dbReference>
<dbReference type="InterPro" id="IPR033762">
    <property type="entry name" value="MCM_OB"/>
</dbReference>
<evidence type="ECO:0000256" key="16">
    <source>
        <dbReference type="ARBA" id="ARBA00047995"/>
    </source>
</evidence>
<feature type="compositionally biased region" description="Acidic residues" evidence="19">
    <location>
        <begin position="120"/>
        <end position="133"/>
    </location>
</feature>
<dbReference type="EC" id="3.6.4.12" evidence="3"/>